<evidence type="ECO:0000313" key="1">
    <source>
        <dbReference type="EMBL" id="GBO89179.1"/>
    </source>
</evidence>
<dbReference type="EMBL" id="BGZI01000020">
    <property type="protein sequence ID" value="GBO89179.1"/>
    <property type="molecule type" value="Genomic_DNA"/>
</dbReference>
<gene>
    <name evidence="1" type="ORF">MSSD14B_28470</name>
</gene>
<protein>
    <submittedName>
        <fullName evidence="1">Uncharacterized protein</fullName>
    </submittedName>
</protein>
<comment type="caution">
    <text evidence="1">The sequence shown here is derived from an EMBL/GenBank/DDBJ whole genome shotgun (WGS) entry which is preliminary data.</text>
</comment>
<accession>A0A5M3Q2A0</accession>
<proteinExistence type="predicted"/>
<sequence length="171" mass="19599">MSTDTYIPKENTYPNGAITICRFSEQEAGYVKFAPMGGGPVYRMPEAKFEETFRKVSQNEINNVQYRAAYFNIDGAYDDPIPGYTTGRLWNGFAMPVFEEKGALMLAEQGPDMTFDKERDTFVVDMGEDVDDECRFEEYKGFDITFEGELKHVYAIGDGWVWDEIPPEEIQ</sequence>
<dbReference type="RefSeq" id="WP_136631114.1">
    <property type="nucleotide sequence ID" value="NZ_BGZI01000020.1"/>
</dbReference>
<name>A0A5M3Q2A0_9GAMM</name>
<dbReference type="AlphaFoldDB" id="A0A5M3Q2A0"/>
<evidence type="ECO:0000313" key="2">
    <source>
        <dbReference type="Proteomes" id="UP000387223"/>
    </source>
</evidence>
<reference evidence="1 2" key="1">
    <citation type="journal article" date="2019" name="J. Gen. Appl. Microbiol.">
        <title>Aerobic degradation of cis-dichloroethene by the marine bacterium Marinobacter salsuginis strain 5N-3.</title>
        <authorList>
            <person name="Inoue Y."/>
            <person name="Fukunaga Y."/>
            <person name="Katsumata H."/>
            <person name="Ohji S."/>
            <person name="Hosoyama A."/>
            <person name="Mori K."/>
            <person name="Ando K."/>
        </authorList>
    </citation>
    <scope>NUCLEOTIDE SEQUENCE [LARGE SCALE GENOMIC DNA]</scope>
    <source>
        <strain evidence="1 2">NBRC 109114</strain>
    </source>
</reference>
<dbReference type="Proteomes" id="UP000387223">
    <property type="component" value="Unassembled WGS sequence"/>
</dbReference>
<organism evidence="1 2">
    <name type="scientific">Marinobacter salsuginis</name>
    <dbReference type="NCBI Taxonomy" id="418719"/>
    <lineage>
        <taxon>Bacteria</taxon>
        <taxon>Pseudomonadati</taxon>
        <taxon>Pseudomonadota</taxon>
        <taxon>Gammaproteobacteria</taxon>
        <taxon>Pseudomonadales</taxon>
        <taxon>Marinobacteraceae</taxon>
        <taxon>Marinobacter</taxon>
    </lineage>
</organism>